<dbReference type="Proteomes" id="UP001221142">
    <property type="component" value="Unassembled WGS sequence"/>
</dbReference>
<gene>
    <name evidence="3" type="ORF">FB45DRAFT_1135087</name>
</gene>
<name>A0AAD7C627_9AGAR</name>
<evidence type="ECO:0000256" key="1">
    <source>
        <dbReference type="SAM" id="MobiDB-lite"/>
    </source>
</evidence>
<dbReference type="EMBL" id="JARKIF010000005">
    <property type="protein sequence ID" value="KAJ7639499.1"/>
    <property type="molecule type" value="Genomic_DNA"/>
</dbReference>
<feature type="chain" id="PRO_5042280126" evidence="2">
    <location>
        <begin position="30"/>
        <end position="260"/>
    </location>
</feature>
<evidence type="ECO:0000256" key="2">
    <source>
        <dbReference type="SAM" id="SignalP"/>
    </source>
</evidence>
<protein>
    <submittedName>
        <fullName evidence="3">Uncharacterized protein</fullName>
    </submittedName>
</protein>
<feature type="compositionally biased region" description="Basic and acidic residues" evidence="1">
    <location>
        <begin position="147"/>
        <end position="157"/>
    </location>
</feature>
<dbReference type="AlphaFoldDB" id="A0AAD7C627"/>
<feature type="region of interest" description="Disordered" evidence="1">
    <location>
        <begin position="171"/>
        <end position="200"/>
    </location>
</feature>
<comment type="caution">
    <text evidence="3">The sequence shown here is derived from an EMBL/GenBank/DDBJ whole genome shotgun (WGS) entry which is preliminary data.</text>
</comment>
<keyword evidence="2" id="KW-0732">Signal</keyword>
<evidence type="ECO:0000313" key="4">
    <source>
        <dbReference type="Proteomes" id="UP001221142"/>
    </source>
</evidence>
<organism evidence="3 4">
    <name type="scientific">Roridomyces roridus</name>
    <dbReference type="NCBI Taxonomy" id="1738132"/>
    <lineage>
        <taxon>Eukaryota</taxon>
        <taxon>Fungi</taxon>
        <taxon>Dikarya</taxon>
        <taxon>Basidiomycota</taxon>
        <taxon>Agaricomycotina</taxon>
        <taxon>Agaricomycetes</taxon>
        <taxon>Agaricomycetidae</taxon>
        <taxon>Agaricales</taxon>
        <taxon>Marasmiineae</taxon>
        <taxon>Mycenaceae</taxon>
        <taxon>Roridomyces</taxon>
    </lineage>
</organism>
<keyword evidence="4" id="KW-1185">Reference proteome</keyword>
<accession>A0AAD7C627</accession>
<reference evidence="3" key="1">
    <citation type="submission" date="2023-03" db="EMBL/GenBank/DDBJ databases">
        <title>Massive genome expansion in bonnet fungi (Mycena s.s.) driven by repeated elements and novel gene families across ecological guilds.</title>
        <authorList>
            <consortium name="Lawrence Berkeley National Laboratory"/>
            <person name="Harder C.B."/>
            <person name="Miyauchi S."/>
            <person name="Viragh M."/>
            <person name="Kuo A."/>
            <person name="Thoen E."/>
            <person name="Andreopoulos B."/>
            <person name="Lu D."/>
            <person name="Skrede I."/>
            <person name="Drula E."/>
            <person name="Henrissat B."/>
            <person name="Morin E."/>
            <person name="Kohler A."/>
            <person name="Barry K."/>
            <person name="LaButti K."/>
            <person name="Morin E."/>
            <person name="Salamov A."/>
            <person name="Lipzen A."/>
            <person name="Mereny Z."/>
            <person name="Hegedus B."/>
            <person name="Baldrian P."/>
            <person name="Stursova M."/>
            <person name="Weitz H."/>
            <person name="Taylor A."/>
            <person name="Grigoriev I.V."/>
            <person name="Nagy L.G."/>
            <person name="Martin F."/>
            <person name="Kauserud H."/>
        </authorList>
    </citation>
    <scope>NUCLEOTIDE SEQUENCE</scope>
    <source>
        <strain evidence="3">9284</strain>
    </source>
</reference>
<feature type="signal peptide" evidence="2">
    <location>
        <begin position="1"/>
        <end position="29"/>
    </location>
</feature>
<feature type="compositionally biased region" description="Polar residues" evidence="1">
    <location>
        <begin position="191"/>
        <end position="200"/>
    </location>
</feature>
<feature type="region of interest" description="Disordered" evidence="1">
    <location>
        <begin position="128"/>
        <end position="157"/>
    </location>
</feature>
<sequence>MLVGPRSLAGHGAPAVFLAWLVGAARLCAIRCCTLSPHAQPAEPFLHRAPLYLYLWYYIPSFLDGRMHMERQVAMAGNAKRNENENENPARLQLTAIESALLLPRAGATQGLLSEVDSRRPGASEAPWNVLESAGHGPWTHLPPESRSIRSEQAKRNDAYDARDSGLSFRFRFPHPTSSPSSEVAGPRNSPPESSRGQGNSLLAAGIGAARTYRRLWLGLSFWVLGNSDCFPLALTLGVHEERSNIPHNDKLLGHFISRV</sequence>
<evidence type="ECO:0000313" key="3">
    <source>
        <dbReference type="EMBL" id="KAJ7639499.1"/>
    </source>
</evidence>
<proteinExistence type="predicted"/>